<evidence type="ECO:0000313" key="1">
    <source>
        <dbReference type="EMBL" id="OMJ11702.1"/>
    </source>
</evidence>
<evidence type="ECO:0000313" key="2">
    <source>
        <dbReference type="Proteomes" id="UP000187429"/>
    </source>
</evidence>
<comment type="caution">
    <text evidence="1">The sequence shown here is derived from an EMBL/GenBank/DDBJ whole genome shotgun (WGS) entry which is preliminary data.</text>
</comment>
<organism evidence="1 2">
    <name type="scientific">Smittium culicis</name>
    <dbReference type="NCBI Taxonomy" id="133412"/>
    <lineage>
        <taxon>Eukaryota</taxon>
        <taxon>Fungi</taxon>
        <taxon>Fungi incertae sedis</taxon>
        <taxon>Zoopagomycota</taxon>
        <taxon>Kickxellomycotina</taxon>
        <taxon>Harpellomycetes</taxon>
        <taxon>Harpellales</taxon>
        <taxon>Legeriomycetaceae</taxon>
        <taxon>Smittium</taxon>
    </lineage>
</organism>
<dbReference type="EMBL" id="LSSM01005913">
    <property type="protein sequence ID" value="OMJ11702.1"/>
    <property type="molecule type" value="Genomic_DNA"/>
</dbReference>
<accession>A0A1R1XAP1</accession>
<reference evidence="2" key="1">
    <citation type="submission" date="2017-01" db="EMBL/GenBank/DDBJ databases">
        <authorList>
            <person name="Wang Y."/>
            <person name="White M."/>
            <person name="Kvist S."/>
            <person name="Moncalvo J.-M."/>
        </authorList>
    </citation>
    <scope>NUCLEOTIDE SEQUENCE [LARGE SCALE GENOMIC DNA]</scope>
    <source>
        <strain evidence="2">ID-206-W2</strain>
    </source>
</reference>
<keyword evidence="2" id="KW-1185">Reference proteome</keyword>
<protein>
    <submittedName>
        <fullName evidence="1">Uncharacterized protein</fullName>
    </submittedName>
</protein>
<dbReference type="AlphaFoldDB" id="A0A1R1XAP1"/>
<gene>
    <name evidence="1" type="ORF">AYI69_g9733</name>
</gene>
<feature type="non-terminal residue" evidence="1">
    <location>
        <position position="17"/>
    </location>
</feature>
<dbReference type="Proteomes" id="UP000187429">
    <property type="component" value="Unassembled WGS sequence"/>
</dbReference>
<proteinExistence type="predicted"/>
<sequence length="17" mass="1901">MSNLQNLQSYDPFADTG</sequence>
<name>A0A1R1XAP1_9FUNG</name>